<dbReference type="InterPro" id="IPR047155">
    <property type="entry name" value="COMMD4/6/7/8"/>
</dbReference>
<dbReference type="Pfam" id="PF21672">
    <property type="entry name" value="COMM_HN"/>
    <property type="match status" value="1"/>
</dbReference>
<organism evidence="2 3">
    <name type="scientific">Priapulus caudatus</name>
    <name type="common">Priapulid worm</name>
    <dbReference type="NCBI Taxonomy" id="37621"/>
    <lineage>
        <taxon>Eukaryota</taxon>
        <taxon>Metazoa</taxon>
        <taxon>Ecdysozoa</taxon>
        <taxon>Scalidophora</taxon>
        <taxon>Priapulida</taxon>
        <taxon>Priapulimorpha</taxon>
        <taxon>Priapulimorphida</taxon>
        <taxon>Priapulidae</taxon>
        <taxon>Priapulus</taxon>
    </lineage>
</organism>
<dbReference type="PROSITE" id="PS51269">
    <property type="entry name" value="COMM"/>
    <property type="match status" value="1"/>
</dbReference>
<dbReference type="PANTHER" id="PTHR16231">
    <property type="entry name" value="COMM DOMAIN-CONTAINING PROTEIN 4-8 FAMILY MEMBER"/>
    <property type="match status" value="1"/>
</dbReference>
<dbReference type="RefSeq" id="XP_014676077.1">
    <property type="nucleotide sequence ID" value="XM_014820591.1"/>
</dbReference>
<gene>
    <name evidence="3" type="primary">LOC106816047</name>
</gene>
<name>A0ABM1EV56_PRICU</name>
<sequence length="188" mass="21093">MRFKFCGDLDCPDWVLAEIATLSKITSVKMKLLCNQVIADLLGKPIDYNKVSKLTADAKYEIGDIKASIACLSFILSSAAKYSVSSESLSNELQQLGLPKEHSTSLCKSYEDSIGMLREELARRSLTLPSVVGLEWRVDYVLSSSHVKEIYEPYVHLRLKINDPDTGLTEYLPFTLTANKFKVFHHGK</sequence>
<dbReference type="Proteomes" id="UP000695022">
    <property type="component" value="Unplaced"/>
</dbReference>
<dbReference type="GeneID" id="106816047"/>
<protein>
    <submittedName>
        <fullName evidence="3">COMM domain-containing protein 4-like</fullName>
    </submittedName>
</protein>
<dbReference type="Pfam" id="PF07258">
    <property type="entry name" value="COMM_domain"/>
    <property type="match status" value="1"/>
</dbReference>
<keyword evidence="2" id="KW-1185">Reference proteome</keyword>
<proteinExistence type="predicted"/>
<dbReference type="PANTHER" id="PTHR16231:SF4">
    <property type="entry name" value="COMM DOMAIN-CONTAINING PROTEIN 4"/>
    <property type="match status" value="1"/>
</dbReference>
<feature type="domain" description="COMM" evidence="1">
    <location>
        <begin position="130"/>
        <end position="188"/>
    </location>
</feature>
<evidence type="ECO:0000313" key="3">
    <source>
        <dbReference type="RefSeq" id="XP_014676077.1"/>
    </source>
</evidence>
<dbReference type="InterPro" id="IPR017920">
    <property type="entry name" value="COMM"/>
</dbReference>
<evidence type="ECO:0000313" key="2">
    <source>
        <dbReference type="Proteomes" id="UP000695022"/>
    </source>
</evidence>
<reference evidence="3" key="1">
    <citation type="submission" date="2025-08" db="UniProtKB">
        <authorList>
            <consortium name="RefSeq"/>
        </authorList>
    </citation>
    <scope>IDENTIFICATION</scope>
</reference>
<accession>A0ABM1EV56</accession>
<evidence type="ECO:0000259" key="1">
    <source>
        <dbReference type="PROSITE" id="PS51269"/>
    </source>
</evidence>